<dbReference type="AlphaFoldDB" id="A0A917M887"/>
<gene>
    <name evidence="3" type="ORF">GCM10007415_18460</name>
</gene>
<dbReference type="Pfam" id="PF01261">
    <property type="entry name" value="AP_endonuc_2"/>
    <property type="match status" value="1"/>
</dbReference>
<evidence type="ECO:0000313" key="4">
    <source>
        <dbReference type="Proteomes" id="UP000660862"/>
    </source>
</evidence>
<accession>A0A917M887</accession>
<sequence>MSSAFDRLALPELIDVTQHIGAQGIDLCVFRRDGTRQDHTATHLDYEQFTPDMAKRIVDDFNAAQLRLSLGAFENMIGGQPAERIKNQNHLLKLIRIAHLLGGDGNDVKVGTFVGYNHELGVQEGGFQKNLEEYKRVFAPIIRYAEDLGVTVLYENCPMEGWRPASFTSTYNNLPGVLAARKLMYALIPSKAHGEIYDPSHDVWQHTDPVDVIAQSDISRIHRVHVKATRNLQTKARIDWGGMYPMQLVNADLAGQAGVAIPASDWDRHHYEAMLPGFGGSDSMDWRAFVDLLTERGFDGPYEIENEAKNSKDTGNAVATIQGYQAAVRFLSPMLWDLDEITGYAHRGGRPLKQPDGRDVPVMTMDRL</sequence>
<keyword evidence="4" id="KW-1185">Reference proteome</keyword>
<reference evidence="3" key="2">
    <citation type="submission" date="2020-09" db="EMBL/GenBank/DDBJ databases">
        <authorList>
            <person name="Sun Q."/>
            <person name="Zhou Y."/>
        </authorList>
    </citation>
    <scope>NUCLEOTIDE SEQUENCE</scope>
    <source>
        <strain evidence="3">CGMCC 1.12195</strain>
    </source>
</reference>
<dbReference type="InterPro" id="IPR013022">
    <property type="entry name" value="Xyl_isomerase-like_TIM-brl"/>
</dbReference>
<dbReference type="PANTHER" id="PTHR12110">
    <property type="entry name" value="HYDROXYPYRUVATE ISOMERASE"/>
    <property type="match status" value="1"/>
</dbReference>
<dbReference type="Gene3D" id="3.20.20.150">
    <property type="entry name" value="Divalent-metal-dependent TIM barrel enzymes"/>
    <property type="match status" value="1"/>
</dbReference>
<dbReference type="EMBL" id="BMER01000001">
    <property type="protein sequence ID" value="GGG85444.1"/>
    <property type="molecule type" value="Genomic_DNA"/>
</dbReference>
<dbReference type="InterPro" id="IPR050312">
    <property type="entry name" value="IolE/XylAMocC-like"/>
</dbReference>
<dbReference type="PANTHER" id="PTHR12110:SF21">
    <property type="entry name" value="XYLOSE ISOMERASE-LIKE TIM BARREL DOMAIN-CONTAINING PROTEIN"/>
    <property type="match status" value="1"/>
</dbReference>
<name>A0A917M887_9SPHI</name>
<dbReference type="InterPro" id="IPR036237">
    <property type="entry name" value="Xyl_isomerase-like_sf"/>
</dbReference>
<evidence type="ECO:0000259" key="2">
    <source>
        <dbReference type="Pfam" id="PF01261"/>
    </source>
</evidence>
<feature type="domain" description="Xylose isomerase-like TIM barrel" evidence="2">
    <location>
        <begin position="17"/>
        <end position="331"/>
    </location>
</feature>
<dbReference type="SUPFAM" id="SSF51658">
    <property type="entry name" value="Xylose isomerase-like"/>
    <property type="match status" value="1"/>
</dbReference>
<reference evidence="3" key="1">
    <citation type="journal article" date="2014" name="Int. J. Syst. Evol. Microbiol.">
        <title>Complete genome sequence of Corynebacterium casei LMG S-19264T (=DSM 44701T), isolated from a smear-ripened cheese.</title>
        <authorList>
            <consortium name="US DOE Joint Genome Institute (JGI-PGF)"/>
            <person name="Walter F."/>
            <person name="Albersmeier A."/>
            <person name="Kalinowski J."/>
            <person name="Ruckert C."/>
        </authorList>
    </citation>
    <scope>NUCLEOTIDE SEQUENCE</scope>
    <source>
        <strain evidence="3">CGMCC 1.12195</strain>
    </source>
</reference>
<comment type="caution">
    <text evidence="3">The sequence shown here is derived from an EMBL/GenBank/DDBJ whole genome shotgun (WGS) entry which is preliminary data.</text>
</comment>
<organism evidence="3 4">
    <name type="scientific">Parapedobacter pyrenivorans</name>
    <dbReference type="NCBI Taxonomy" id="1305674"/>
    <lineage>
        <taxon>Bacteria</taxon>
        <taxon>Pseudomonadati</taxon>
        <taxon>Bacteroidota</taxon>
        <taxon>Sphingobacteriia</taxon>
        <taxon>Sphingobacteriales</taxon>
        <taxon>Sphingobacteriaceae</taxon>
        <taxon>Parapedobacter</taxon>
    </lineage>
</organism>
<proteinExistence type="predicted"/>
<protein>
    <recommendedName>
        <fullName evidence="2">Xylose isomerase-like TIM barrel domain-containing protein</fullName>
    </recommendedName>
</protein>
<dbReference type="Proteomes" id="UP000660862">
    <property type="component" value="Unassembled WGS sequence"/>
</dbReference>
<feature type="region of interest" description="Disordered" evidence="1">
    <location>
        <begin position="347"/>
        <end position="368"/>
    </location>
</feature>
<evidence type="ECO:0000313" key="3">
    <source>
        <dbReference type="EMBL" id="GGG85444.1"/>
    </source>
</evidence>
<evidence type="ECO:0000256" key="1">
    <source>
        <dbReference type="SAM" id="MobiDB-lite"/>
    </source>
</evidence>